<reference evidence="9" key="1">
    <citation type="submission" date="2006-06" db="EMBL/GenBank/DDBJ databases">
        <title>Complete sequence of Trichodesmium erythraeum IMS101.</title>
        <authorList>
            <consortium name="US DOE Joint Genome Institute"/>
            <person name="Copeland A."/>
            <person name="Lucas S."/>
            <person name="Lapidus A."/>
            <person name="Barry K."/>
            <person name="Detter J.C."/>
            <person name="Glavina del Rio T."/>
            <person name="Hammon N."/>
            <person name="Israni S."/>
            <person name="Dalin E."/>
            <person name="Tice H."/>
            <person name="Pitluck S."/>
            <person name="Kiss H."/>
            <person name="Munk A.C."/>
            <person name="Brettin T."/>
            <person name="Bruce D."/>
            <person name="Han C."/>
            <person name="Tapia R."/>
            <person name="Gilna P."/>
            <person name="Schmutz J."/>
            <person name="Larimer F."/>
            <person name="Land M."/>
            <person name="Hauser L."/>
            <person name="Kyrpides N."/>
            <person name="Kim E."/>
            <person name="Richardson P."/>
        </authorList>
    </citation>
    <scope>NUCLEOTIDE SEQUENCE [LARGE SCALE GENOMIC DNA]</scope>
    <source>
        <strain evidence="9">IMS101</strain>
    </source>
</reference>
<dbReference type="Gene3D" id="3.30.450.40">
    <property type="match status" value="6"/>
</dbReference>
<dbReference type="PROSITE" id="PS50046">
    <property type="entry name" value="PHYTOCHROME_2"/>
    <property type="match status" value="5"/>
</dbReference>
<feature type="domain" description="Phytochrome chromophore attachment site" evidence="6">
    <location>
        <begin position="635"/>
        <end position="779"/>
    </location>
</feature>
<name>Q118C6_TRIEI</name>
<evidence type="ECO:0000313" key="9">
    <source>
        <dbReference type="EMBL" id="ABG50148.1"/>
    </source>
</evidence>
<dbReference type="KEGG" id="ter:Tery_0715"/>
<comment type="similarity">
    <text evidence="2">Belongs to the methyl-accepting chemotaxis (MCP) protein family.</text>
</comment>
<accession>Q118C6</accession>
<evidence type="ECO:0000256" key="3">
    <source>
        <dbReference type="PROSITE-ProRule" id="PRU00284"/>
    </source>
</evidence>
<dbReference type="GO" id="GO:0007165">
    <property type="term" value="P:signal transduction"/>
    <property type="evidence" value="ECO:0007669"/>
    <property type="project" value="UniProtKB-KW"/>
</dbReference>
<dbReference type="PANTHER" id="PTHR32089:SF114">
    <property type="entry name" value="METHYL-ACCEPTING CHEMOTAXIS PROTEIN MCPB"/>
    <property type="match status" value="1"/>
</dbReference>
<evidence type="ECO:0000256" key="1">
    <source>
        <dbReference type="ARBA" id="ARBA00023224"/>
    </source>
</evidence>
<dbReference type="SUPFAM" id="SSF58104">
    <property type="entry name" value="Methyl-accepting chemotaxis protein (MCP) signaling domain"/>
    <property type="match status" value="1"/>
</dbReference>
<organism evidence="9">
    <name type="scientific">Trichodesmium erythraeum (strain IMS101)</name>
    <dbReference type="NCBI Taxonomy" id="203124"/>
    <lineage>
        <taxon>Bacteria</taxon>
        <taxon>Bacillati</taxon>
        <taxon>Cyanobacteriota</taxon>
        <taxon>Cyanophyceae</taxon>
        <taxon>Oscillatoriophycideae</taxon>
        <taxon>Oscillatoriales</taxon>
        <taxon>Microcoleaceae</taxon>
        <taxon>Trichodesmium</taxon>
    </lineage>
</organism>
<dbReference type="SMART" id="SM00065">
    <property type="entry name" value="GAF"/>
    <property type="match status" value="5"/>
</dbReference>
<feature type="domain" description="HAMP" evidence="8">
    <location>
        <begin position="1002"/>
        <end position="1035"/>
    </location>
</feature>
<feature type="compositionally biased region" description="Polar residues" evidence="5">
    <location>
        <begin position="1"/>
        <end position="15"/>
    </location>
</feature>
<feature type="domain" description="Phytochrome chromophore attachment site" evidence="6">
    <location>
        <begin position="464"/>
        <end position="599"/>
    </location>
</feature>
<dbReference type="InterPro" id="IPR003660">
    <property type="entry name" value="HAMP_dom"/>
</dbReference>
<evidence type="ECO:0000256" key="2">
    <source>
        <dbReference type="ARBA" id="ARBA00029447"/>
    </source>
</evidence>
<keyword evidence="1 3" id="KW-0807">Transducer</keyword>
<dbReference type="InterPro" id="IPR029016">
    <property type="entry name" value="GAF-like_dom_sf"/>
</dbReference>
<dbReference type="SMART" id="SM00283">
    <property type="entry name" value="MA"/>
    <property type="match status" value="1"/>
</dbReference>
<feature type="compositionally biased region" description="Basic and acidic residues" evidence="5">
    <location>
        <begin position="16"/>
        <end position="29"/>
    </location>
</feature>
<dbReference type="SUPFAM" id="SSF55781">
    <property type="entry name" value="GAF domain-like"/>
    <property type="match status" value="5"/>
</dbReference>
<keyword evidence="4" id="KW-0175">Coiled coil</keyword>
<evidence type="ECO:0000259" key="6">
    <source>
        <dbReference type="PROSITE" id="PS50046"/>
    </source>
</evidence>
<feature type="coiled-coil region" evidence="4">
    <location>
        <begin position="593"/>
        <end position="620"/>
    </location>
</feature>
<dbReference type="eggNOG" id="COG0840">
    <property type="taxonomic scope" value="Bacteria"/>
</dbReference>
<evidence type="ECO:0000256" key="4">
    <source>
        <dbReference type="SAM" id="Coils"/>
    </source>
</evidence>
<feature type="region of interest" description="Disordered" evidence="5">
    <location>
        <begin position="1"/>
        <end position="42"/>
    </location>
</feature>
<dbReference type="Gene3D" id="1.10.287.950">
    <property type="entry name" value="Methyl-accepting chemotaxis protein"/>
    <property type="match status" value="1"/>
</dbReference>
<proteinExistence type="inferred from homology"/>
<dbReference type="STRING" id="203124.Tery_0715"/>
<dbReference type="InterPro" id="IPR016132">
    <property type="entry name" value="Phyto_chromo_attachment"/>
</dbReference>
<dbReference type="Pfam" id="PF01590">
    <property type="entry name" value="GAF"/>
    <property type="match status" value="5"/>
</dbReference>
<dbReference type="PANTHER" id="PTHR32089">
    <property type="entry name" value="METHYL-ACCEPTING CHEMOTAXIS PROTEIN MCPB"/>
    <property type="match status" value="1"/>
</dbReference>
<feature type="domain" description="Phytochrome chromophore attachment site" evidence="6">
    <location>
        <begin position="120"/>
        <end position="256"/>
    </location>
</feature>
<dbReference type="HOGENOM" id="CLU_000445_50_0_3"/>
<feature type="domain" description="Phytochrome chromophore attachment site" evidence="6">
    <location>
        <begin position="815"/>
        <end position="951"/>
    </location>
</feature>
<gene>
    <name evidence="9" type="ordered locus">Tery_0715</name>
</gene>
<dbReference type="OrthoDB" id="419276at2"/>
<dbReference type="GO" id="GO:0016020">
    <property type="term" value="C:membrane"/>
    <property type="evidence" value="ECO:0007669"/>
    <property type="project" value="InterPro"/>
</dbReference>
<feature type="domain" description="Methyl-accepting transducer" evidence="7">
    <location>
        <begin position="1040"/>
        <end position="1276"/>
    </location>
</feature>
<feature type="coiled-coil region" evidence="4">
    <location>
        <begin position="962"/>
        <end position="996"/>
    </location>
</feature>
<feature type="domain" description="Phytochrome chromophore attachment site" evidence="6">
    <location>
        <begin position="292"/>
        <end position="428"/>
    </location>
</feature>
<dbReference type="eggNOG" id="COG2203">
    <property type="taxonomic scope" value="Bacteria"/>
</dbReference>
<evidence type="ECO:0000256" key="5">
    <source>
        <dbReference type="SAM" id="MobiDB-lite"/>
    </source>
</evidence>
<dbReference type="PROSITE" id="PS50885">
    <property type="entry name" value="HAMP"/>
    <property type="match status" value="1"/>
</dbReference>
<evidence type="ECO:0000259" key="8">
    <source>
        <dbReference type="PROSITE" id="PS50885"/>
    </source>
</evidence>
<sequence>MTQTGFRKTNQQDNRLPNKDKDYSKKSPIETKQPQSGNEELTIVPVEVWQPNTRKTSISTKKSLGLKEKTNALAEDLAVLRSNIDIRINQLQSLIETEGAAAERAELLNQITSNIRESLNLKDIFKTVVEDARYALQTDRVIVYQFDKNWQGTVIAESVDVQWPETLGEEITDPCFAERYVEFYQKGRVRGIADIYEAGLNDCHISQLETFAIRANLVAPILASGKLIGLLIAHHCAEPRQWIESEIEFFQQLAIQLSYAVDQALLLEKQRAATQQAQKLNKITNEIRKSLNLKDVLATTVEETRSILNSDRVMVYKFDNESKGAVIAESVDSKWPKAQGAKITDVYFADHYVQSYQQRRVKVIDNIEEAELTPSYINQLKLFEVKASLVAPIVVEKKLQGLLIAHQCSGPRAWTELEIDLMGKVSIQVGYALDQAYLLEQQQAIVKQTRLLNEIANSLRSSTNTEEVFDILIEKARNTLGADRTIIYQFDENMVGTVVAESVGQGWTETMGKKIADPCFAKNFKPYLRGQVSTIENIQGSGISECQIKLLEPFEVKANIVAPILVEAGLYGLLIVHQCSQPRSWQESEINFVKQLGSQLSTALEQKRLLEQQKVATEQARRLNEISSMIRESLNEQDIFNTVVVETRQVLTADRVMVYKLDDDYNGTVVAESVDSMWPTAMGTKLDAKCFKEHHIKAYLRGRVKVFNNLHDPSQTMIDDAKNTECYLKDAEPLKIKATLTAPILVEKKLYGFFVTNQCSAPRNWKDSEVDFIKQLATQIGFAVEQENLLQRQKTTVEQSKKLNQISLRIRESLDINRIFRTGVEEALKLMEADRVVVYRFDKDWDGKIISEAVKQGYINIIDMETEVTCFPVDYVEPYRQGRVQVTPDVSKAGLTACHEEQLGKWQVKANIVAPILVNQTLYGLLGVHQCSETRNWLESDVEVFKQVSLQIGYALDQALLLQQIEQARQKAEGISMEQQNQKELLETQIEKFLAEIENSFDGDLTVRATVTTGVMGTVADFFNAAIESLQQLVLQVQSATNVVSLTTVDNEAEIKKLSGEAQRQAEAIANAFQQIQVMANSVKAVVANAKQAETKVQQANQILQTSDAAMNRTVDGILGIQKTVEATARKVKSLGETSKKISRVLSLINDLANQTNVLALNASVEATRAGQDDQGFATVASEVRSLAEQSASATEEIEQIVEEIQSGTSEVIKSMIVGRKRVMIGTQLVKGARQTLTDMLDVSGKINELVKDITVSATTQADTSSTLSKTMQEVAAIANQTSEQSMTVAESFAKLLAVAGDLEKNVAEFKVN</sequence>
<dbReference type="InterPro" id="IPR004089">
    <property type="entry name" value="MCPsignal_dom"/>
</dbReference>
<evidence type="ECO:0000259" key="7">
    <source>
        <dbReference type="PROSITE" id="PS50111"/>
    </source>
</evidence>
<dbReference type="RefSeq" id="WP_011610541.1">
    <property type="nucleotide sequence ID" value="NC_008312.1"/>
</dbReference>
<feature type="compositionally biased region" description="Polar residues" evidence="5">
    <location>
        <begin position="30"/>
        <end position="39"/>
    </location>
</feature>
<protein>
    <submittedName>
        <fullName evidence="9">Methyl-accepting chemotaxis sensory transducer with GAF sensor</fullName>
    </submittedName>
</protein>
<dbReference type="PROSITE" id="PS50111">
    <property type="entry name" value="CHEMOTAXIS_TRANSDUC_2"/>
    <property type="match status" value="1"/>
</dbReference>
<dbReference type="EMBL" id="CP000393">
    <property type="protein sequence ID" value="ABG50148.1"/>
    <property type="molecule type" value="Genomic_DNA"/>
</dbReference>
<dbReference type="InterPro" id="IPR003018">
    <property type="entry name" value="GAF"/>
</dbReference>
<dbReference type="Pfam" id="PF00015">
    <property type="entry name" value="MCPsignal"/>
    <property type="match status" value="1"/>
</dbReference>